<evidence type="ECO:0000313" key="3">
    <source>
        <dbReference type="Proteomes" id="UP001356427"/>
    </source>
</evidence>
<feature type="region of interest" description="Disordered" evidence="1">
    <location>
        <begin position="19"/>
        <end position="51"/>
    </location>
</feature>
<sequence>MQCLRPLRHKSPCGARCLRTWASPPPPPSPPSPPSCHWTKDPRRTVGMGEAAEGGGIRGVVVILVLHDFPAATVAGLELVPQLCHQVVDIPHHGGAQAEQTEQED</sequence>
<dbReference type="EMBL" id="JAGTTL010000029">
    <property type="protein sequence ID" value="KAK6299077.1"/>
    <property type="molecule type" value="Genomic_DNA"/>
</dbReference>
<organism evidence="2 3">
    <name type="scientific">Coregonus suidteri</name>
    <dbReference type="NCBI Taxonomy" id="861788"/>
    <lineage>
        <taxon>Eukaryota</taxon>
        <taxon>Metazoa</taxon>
        <taxon>Chordata</taxon>
        <taxon>Craniata</taxon>
        <taxon>Vertebrata</taxon>
        <taxon>Euteleostomi</taxon>
        <taxon>Actinopterygii</taxon>
        <taxon>Neopterygii</taxon>
        <taxon>Teleostei</taxon>
        <taxon>Protacanthopterygii</taxon>
        <taxon>Salmoniformes</taxon>
        <taxon>Salmonidae</taxon>
        <taxon>Coregoninae</taxon>
        <taxon>Coregonus</taxon>
    </lineage>
</organism>
<comment type="caution">
    <text evidence="2">The sequence shown here is derived from an EMBL/GenBank/DDBJ whole genome shotgun (WGS) entry which is preliminary data.</text>
</comment>
<gene>
    <name evidence="2" type="ORF">J4Q44_G00305870</name>
</gene>
<dbReference type="Proteomes" id="UP001356427">
    <property type="component" value="Unassembled WGS sequence"/>
</dbReference>
<reference evidence="2 3" key="1">
    <citation type="submission" date="2021-04" db="EMBL/GenBank/DDBJ databases">
        <authorList>
            <person name="De Guttry C."/>
            <person name="Zahm M."/>
            <person name="Klopp C."/>
            <person name="Cabau C."/>
            <person name="Louis A."/>
            <person name="Berthelot C."/>
            <person name="Parey E."/>
            <person name="Roest Crollius H."/>
            <person name="Montfort J."/>
            <person name="Robinson-Rechavi M."/>
            <person name="Bucao C."/>
            <person name="Bouchez O."/>
            <person name="Gislard M."/>
            <person name="Lluch J."/>
            <person name="Milhes M."/>
            <person name="Lampietro C."/>
            <person name="Lopez Roques C."/>
            <person name="Donnadieu C."/>
            <person name="Braasch I."/>
            <person name="Desvignes T."/>
            <person name="Postlethwait J."/>
            <person name="Bobe J."/>
            <person name="Wedekind C."/>
            <person name="Guiguen Y."/>
        </authorList>
    </citation>
    <scope>NUCLEOTIDE SEQUENCE [LARGE SCALE GENOMIC DNA]</scope>
    <source>
        <strain evidence="2">Cs_M1</strain>
        <tissue evidence="2">Blood</tissue>
    </source>
</reference>
<feature type="compositionally biased region" description="Pro residues" evidence="1">
    <location>
        <begin position="23"/>
        <end position="34"/>
    </location>
</feature>
<evidence type="ECO:0000256" key="1">
    <source>
        <dbReference type="SAM" id="MobiDB-lite"/>
    </source>
</evidence>
<name>A0AAN8QRF1_9TELE</name>
<keyword evidence="3" id="KW-1185">Reference proteome</keyword>
<dbReference type="AlphaFoldDB" id="A0AAN8QRF1"/>
<accession>A0AAN8QRF1</accession>
<protein>
    <submittedName>
        <fullName evidence="2">Uncharacterized protein</fullName>
    </submittedName>
</protein>
<proteinExistence type="predicted"/>
<evidence type="ECO:0000313" key="2">
    <source>
        <dbReference type="EMBL" id="KAK6299077.1"/>
    </source>
</evidence>